<proteinExistence type="predicted"/>
<sequence length="419" mass="45301">MAKDLALTSLAKHQGLQAFAYLRLQEADRLVQRATLEPLTDGGLRTAQLLADALALAPHHHQAQILQQRLYQMFVPRWHFPMLADSARNRAYAAAIAAKVKPGDIVLDIGCGAGLTAMLAARAGAKHVYTCEQQPLIAQAATRVIAENGLADRITVIPKMSHNLVIGVDLPEPADAVISEIVDTLLLGEGALDTLFHAMHRLAKPEARTIPEQGVLKAQLVESDALMRLWRPHQAEGFDLSAFHHFATIAQITPNDFATCGLKPLGPAKPLFSFDFTRPDTKPAHRIEVLSSTTTGTIHAVFVFFEMRLAPGIRVTNSVQADGHWGRTAFLLDHPIRAQPGVQLSVCAHHDAAHLSLSVAQEEAITVSVTADLSGRVDDPVADIPEHAEQTVDHGFAPPSSWPRAKSAPPPAGHAERRA</sequence>
<dbReference type="CDD" id="cd02440">
    <property type="entry name" value="AdoMet_MTases"/>
    <property type="match status" value="1"/>
</dbReference>
<accession>A0ABT3H1Z8</accession>
<keyword evidence="2" id="KW-0489">Methyltransferase</keyword>
<reference evidence="2 3" key="1">
    <citation type="submission" date="2022-10" db="EMBL/GenBank/DDBJ databases">
        <title>Pararhodobacter sp. nov., isolated from marine algae.</title>
        <authorList>
            <person name="Choi B.J."/>
            <person name="Kim J.M."/>
            <person name="Lee J.K."/>
            <person name="Choi D.G."/>
            <person name="Jeon C.O."/>
        </authorList>
    </citation>
    <scope>NUCLEOTIDE SEQUENCE [LARGE SCALE GENOMIC DNA]</scope>
    <source>
        <strain evidence="2 3">ZQ420</strain>
    </source>
</reference>
<dbReference type="EMBL" id="JAPDFL010000001">
    <property type="protein sequence ID" value="MCW1933760.1"/>
    <property type="molecule type" value="Genomic_DNA"/>
</dbReference>
<comment type="caution">
    <text evidence="2">The sequence shown here is derived from an EMBL/GenBank/DDBJ whole genome shotgun (WGS) entry which is preliminary data.</text>
</comment>
<dbReference type="GO" id="GO:0032259">
    <property type="term" value="P:methylation"/>
    <property type="evidence" value="ECO:0007669"/>
    <property type="project" value="UniProtKB-KW"/>
</dbReference>
<keyword evidence="2" id="KW-0687">Ribonucleoprotein</keyword>
<keyword evidence="2" id="KW-0689">Ribosomal protein</keyword>
<dbReference type="Pfam" id="PF06325">
    <property type="entry name" value="PrmA"/>
    <property type="match status" value="1"/>
</dbReference>
<gene>
    <name evidence="2" type="ORF">OKW52_16225</name>
</gene>
<dbReference type="SUPFAM" id="SSF53335">
    <property type="entry name" value="S-adenosyl-L-methionine-dependent methyltransferases"/>
    <property type="match status" value="1"/>
</dbReference>
<evidence type="ECO:0000313" key="2">
    <source>
        <dbReference type="EMBL" id="MCW1933760.1"/>
    </source>
</evidence>
<dbReference type="InterPro" id="IPR029063">
    <property type="entry name" value="SAM-dependent_MTases_sf"/>
</dbReference>
<dbReference type="Gene3D" id="2.70.160.11">
    <property type="entry name" value="Hnrnp arginine n-methyltransferase1"/>
    <property type="match status" value="1"/>
</dbReference>
<dbReference type="GO" id="GO:0005840">
    <property type="term" value="C:ribosome"/>
    <property type="evidence" value="ECO:0007669"/>
    <property type="project" value="UniProtKB-KW"/>
</dbReference>
<dbReference type="PANTHER" id="PTHR11006">
    <property type="entry name" value="PROTEIN ARGININE N-METHYLTRANSFERASE"/>
    <property type="match status" value="1"/>
</dbReference>
<dbReference type="RefSeq" id="WP_264506636.1">
    <property type="nucleotide sequence ID" value="NZ_JAPDFL010000001.1"/>
</dbReference>
<organism evidence="2 3">
    <name type="scientific">Pararhodobacter zhoushanensis</name>
    <dbReference type="NCBI Taxonomy" id="2479545"/>
    <lineage>
        <taxon>Bacteria</taxon>
        <taxon>Pseudomonadati</taxon>
        <taxon>Pseudomonadota</taxon>
        <taxon>Alphaproteobacteria</taxon>
        <taxon>Rhodobacterales</taxon>
        <taxon>Paracoccaceae</taxon>
        <taxon>Pararhodobacter</taxon>
    </lineage>
</organism>
<evidence type="ECO:0000313" key="3">
    <source>
        <dbReference type="Proteomes" id="UP001208938"/>
    </source>
</evidence>
<dbReference type="InterPro" id="IPR025799">
    <property type="entry name" value="Arg_MeTrfase"/>
</dbReference>
<evidence type="ECO:0000256" key="1">
    <source>
        <dbReference type="SAM" id="MobiDB-lite"/>
    </source>
</evidence>
<keyword evidence="2" id="KW-0808">Transferase</keyword>
<dbReference type="Gene3D" id="3.40.50.150">
    <property type="entry name" value="Vaccinia Virus protein VP39"/>
    <property type="match status" value="1"/>
</dbReference>
<dbReference type="GO" id="GO:0008168">
    <property type="term" value="F:methyltransferase activity"/>
    <property type="evidence" value="ECO:0007669"/>
    <property type="project" value="UniProtKB-KW"/>
</dbReference>
<name>A0ABT3H1Z8_9RHOB</name>
<keyword evidence="3" id="KW-1185">Reference proteome</keyword>
<protein>
    <submittedName>
        <fullName evidence="2">50S ribosomal protein L11 methyltransferase</fullName>
    </submittedName>
</protein>
<dbReference type="PROSITE" id="PS51678">
    <property type="entry name" value="SAM_MT_PRMT"/>
    <property type="match status" value="1"/>
</dbReference>
<dbReference type="PANTHER" id="PTHR11006:SF4">
    <property type="entry name" value="PROTEIN ARGININE N-METHYLTRANSFERASE 7"/>
    <property type="match status" value="1"/>
</dbReference>
<dbReference type="Proteomes" id="UP001208938">
    <property type="component" value="Unassembled WGS sequence"/>
</dbReference>
<feature type="region of interest" description="Disordered" evidence="1">
    <location>
        <begin position="385"/>
        <end position="419"/>
    </location>
</feature>